<dbReference type="InterPro" id="IPR032675">
    <property type="entry name" value="LRR_dom_sf"/>
</dbReference>
<proteinExistence type="predicted"/>
<evidence type="ECO:0000313" key="1">
    <source>
        <dbReference type="EMBL" id="SMQ46329.1"/>
    </source>
</evidence>
<evidence type="ECO:0000313" key="2">
    <source>
        <dbReference type="Proteomes" id="UP000215127"/>
    </source>
</evidence>
<gene>
    <name evidence="1" type="ORF">ZT3D7_G1475</name>
</gene>
<protein>
    <recommendedName>
        <fullName evidence="3">F-box domain-containing protein</fullName>
    </recommendedName>
</protein>
<accession>A0A1X7RFY6</accession>
<evidence type="ECO:0008006" key="3">
    <source>
        <dbReference type="Google" id="ProtNLM"/>
    </source>
</evidence>
<dbReference type="SUPFAM" id="SSF52047">
    <property type="entry name" value="RNI-like"/>
    <property type="match status" value="1"/>
</dbReference>
<name>A0A1X7RFY6_ZYMT9</name>
<dbReference type="EMBL" id="LT853692">
    <property type="protein sequence ID" value="SMQ46329.1"/>
    <property type="molecule type" value="Genomic_DNA"/>
</dbReference>
<keyword evidence="2" id="KW-1185">Reference proteome</keyword>
<organism evidence="1 2">
    <name type="scientific">Zymoseptoria tritici (strain ST99CH_3D7)</name>
    <dbReference type="NCBI Taxonomy" id="1276538"/>
    <lineage>
        <taxon>Eukaryota</taxon>
        <taxon>Fungi</taxon>
        <taxon>Dikarya</taxon>
        <taxon>Ascomycota</taxon>
        <taxon>Pezizomycotina</taxon>
        <taxon>Dothideomycetes</taxon>
        <taxon>Dothideomycetidae</taxon>
        <taxon>Mycosphaerellales</taxon>
        <taxon>Mycosphaerellaceae</taxon>
        <taxon>Zymoseptoria</taxon>
    </lineage>
</organism>
<dbReference type="Proteomes" id="UP000215127">
    <property type="component" value="Chromosome 1"/>
</dbReference>
<dbReference type="STRING" id="1276538.A0A1X7RFY6"/>
<dbReference type="AlphaFoldDB" id="A0A1X7RFY6"/>
<reference evidence="1 2" key="1">
    <citation type="submission" date="2016-06" db="EMBL/GenBank/DDBJ databases">
        <authorList>
            <person name="Kjaerup R.B."/>
            <person name="Dalgaard T.S."/>
            <person name="Juul-Madsen H.R."/>
        </authorList>
    </citation>
    <scope>NUCLEOTIDE SEQUENCE [LARGE SCALE GENOMIC DNA]</scope>
</reference>
<dbReference type="Gene3D" id="3.80.10.10">
    <property type="entry name" value="Ribonuclease Inhibitor"/>
    <property type="match status" value="1"/>
</dbReference>
<sequence>MLADHVRELYFGEDTPLLADLDSDGEELEDHGVEVEAIENYAEAVNASTSLSQEIRELVINGLAEGEQPANMAMLLIACRKLEVLEVELLPGWNELIVGSVLDSAGRDPSASSEFNEALPLSQLRELTVRCGQETAFLIMSELQWLIHIGQLETFRCDRLEIIQAADEGAYGEPCHIKHLRLTDSACDGESLRELLACCSSLETLQLEFGPACLVCYGWVSRSIIEFGQNLREIYIDMSSLCDDPYDEGGVLQPGAPLEDMSELHNLQILRLSAIAIYGKDDPDDRDFPNFEIPVLTDILPTSLRVLELFDCATVQMEAIEKQLNAVWVDDRFEDLYRVRLRAREDKAEVTWDRAEGSHSV</sequence>